<dbReference type="OrthoDB" id="8759948at2"/>
<dbReference type="KEGG" id="mtim:DIR46_02355"/>
<evidence type="ECO:0000256" key="1">
    <source>
        <dbReference type="SAM" id="MobiDB-lite"/>
    </source>
</evidence>
<evidence type="ECO:0000313" key="3">
    <source>
        <dbReference type="Proteomes" id="UP000245820"/>
    </source>
</evidence>
<dbReference type="AlphaFoldDB" id="A0A2S2DDI8"/>
<proteinExistence type="predicted"/>
<dbReference type="EMBL" id="CP029343">
    <property type="protein sequence ID" value="AWL03407.1"/>
    <property type="molecule type" value="Genomic_DNA"/>
</dbReference>
<dbReference type="RefSeq" id="WP_109343810.1">
    <property type="nucleotide sequence ID" value="NZ_CP029343.1"/>
</dbReference>
<feature type="region of interest" description="Disordered" evidence="1">
    <location>
        <begin position="1"/>
        <end position="29"/>
    </location>
</feature>
<protein>
    <submittedName>
        <fullName evidence="2">Uncharacterized protein</fullName>
    </submittedName>
</protein>
<name>A0A2S2DDI8_9BURK</name>
<keyword evidence="3" id="KW-1185">Reference proteome</keyword>
<dbReference type="Proteomes" id="UP000245820">
    <property type="component" value="Chromosome"/>
</dbReference>
<reference evidence="2 3" key="1">
    <citation type="submission" date="2018-05" db="EMBL/GenBank/DDBJ databases">
        <title>Complete genome sequence of Massilia oculi sp. nov. CCUG 43427T (=DSM 26321T), the type strain of M. oculi, and comparison with genome sequences of other Massilia strains.</title>
        <authorList>
            <person name="Zhu B."/>
        </authorList>
    </citation>
    <scope>NUCLEOTIDE SEQUENCE [LARGE SCALE GENOMIC DNA]</scope>
    <source>
        <strain evidence="2 3">CCUG 43427</strain>
    </source>
</reference>
<organism evidence="2 3">
    <name type="scientific">Massilia oculi</name>
    <dbReference type="NCBI Taxonomy" id="945844"/>
    <lineage>
        <taxon>Bacteria</taxon>
        <taxon>Pseudomonadati</taxon>
        <taxon>Pseudomonadota</taxon>
        <taxon>Betaproteobacteria</taxon>
        <taxon>Burkholderiales</taxon>
        <taxon>Oxalobacteraceae</taxon>
        <taxon>Telluria group</taxon>
        <taxon>Massilia</taxon>
    </lineage>
</organism>
<gene>
    <name evidence="2" type="ORF">DIR46_02355</name>
</gene>
<accession>A0A2S2DDI8</accession>
<evidence type="ECO:0000313" key="2">
    <source>
        <dbReference type="EMBL" id="AWL03407.1"/>
    </source>
</evidence>
<sequence>MALESATHISELVPTNPTPGDPKSQGDDHIRNVKTSLLNDLAGFEGAIMCTGVDGGAANAYTVAPARPIIGYGKRMTVVFGVTVANTGASTIKISALDAKPLKSVNGLDLIQGDLVPGVIYAACYTGTEFRLLSITKNALDQAAFSAALPGLDDPANNGKYVRVLNGSVVYSNPGIATVAATATDNVALTTAFQLVPVQMTAQGKSVTLPSATGLTLGGPQFIIDNSKGMYSTGIRDNAGTLLQAVAAGGVAFVSLKENATAAGVWLVTGMGMEPGMITGDVLFPAGFGTTIFPAFVAMDANTSVHFAALSTGYAAFVVDNLGKVVSTPVTVDTTSGQTPLNAYRIDATRLIVFTNGKAVVISLTGASPTYSLSVGVLATVPNADTGIGSPRMAQLSPTLYVVMSNSTTVMSVSVSGTTVTPGTQLNMGVPVSGEYAIYPLTATTAVFIYSTSSGAGPGALIVTVNGVTSTAGTPVALANAASPIFTSSCQLSATKFLLTVGNGTSQQVFVMAMTVVGATITSGAATGLGAGNAVIAYSNIVTRFNPQLFPLGLNSALLTWTDSGATRAVVVTEASNVLTFGTLLSGSFTGGFVAAQNTTDFIAITNSGITGNQRYNIVPHKISGTSVALGTAQLIPEVSPTGTAGVIGTTPAVRLSQGDYLVFGAGIQAIPVYRSNGDLAVKRGSIVVPELGGPTMQPIQAVAQNRVLVLAPFNSRLRLLNIEVAA</sequence>